<dbReference type="RefSeq" id="WP_005919823.1">
    <property type="nucleotide sequence ID" value="NZ_BJMF01000007.1"/>
</dbReference>
<feature type="transmembrane region" description="Helical" evidence="1">
    <location>
        <begin position="198"/>
        <end position="220"/>
    </location>
</feature>
<reference evidence="2" key="2">
    <citation type="submission" date="2023-10" db="EMBL/GenBank/DDBJ databases">
        <authorList>
            <person name="Khurajog B."/>
        </authorList>
    </citation>
    <scope>NUCLEOTIDE SEQUENCE</scope>
    <source>
        <strain evidence="2">BF9</strain>
    </source>
</reference>
<feature type="transmembrane region" description="Helical" evidence="1">
    <location>
        <begin position="12"/>
        <end position="30"/>
    </location>
</feature>
<keyword evidence="1" id="KW-0472">Membrane</keyword>
<accession>A0AAN5YB33</accession>
<evidence type="ECO:0000313" key="3">
    <source>
        <dbReference type="Proteomes" id="UP001280897"/>
    </source>
</evidence>
<comment type="caution">
    <text evidence="2">The sequence shown here is derived from an EMBL/GenBank/DDBJ whole genome shotgun (WGS) entry which is preliminary data.</text>
</comment>
<keyword evidence="1" id="KW-0812">Transmembrane</keyword>
<proteinExistence type="predicted"/>
<reference evidence="2" key="1">
    <citation type="journal article" date="2023" name="PeerJ">
        <title>Selection and evaluation of lactic acid bacteria from chicken feces in Thailand as potential probiotics.</title>
        <authorList>
            <person name="Khurajog B."/>
            <person name="Disastra Y."/>
            <person name="Lawwyne L.D."/>
            <person name="Sirichokchatchawan W."/>
            <person name="Niyomtham W."/>
            <person name="Yindee J."/>
            <person name="Hampson D.J."/>
            <person name="Prapasarakul N."/>
        </authorList>
    </citation>
    <scope>NUCLEOTIDE SEQUENCE</scope>
    <source>
        <strain evidence="2">BF9</strain>
    </source>
</reference>
<evidence type="ECO:0000256" key="1">
    <source>
        <dbReference type="SAM" id="Phobius"/>
    </source>
</evidence>
<name>A0AAN5YB33_PEDAC</name>
<feature type="transmembrane region" description="Helical" evidence="1">
    <location>
        <begin position="36"/>
        <end position="58"/>
    </location>
</feature>
<dbReference type="Proteomes" id="UP001280897">
    <property type="component" value="Unassembled WGS sequence"/>
</dbReference>
<evidence type="ECO:0000313" key="2">
    <source>
        <dbReference type="EMBL" id="MDV2621368.1"/>
    </source>
</evidence>
<feature type="transmembrane region" description="Helical" evidence="1">
    <location>
        <begin position="79"/>
        <end position="100"/>
    </location>
</feature>
<dbReference type="KEGG" id="paci:A4V11_07890"/>
<protein>
    <submittedName>
        <fullName evidence="2">Uncharacterized protein</fullName>
    </submittedName>
</protein>
<feature type="transmembrane region" description="Helical" evidence="1">
    <location>
        <begin position="112"/>
        <end position="129"/>
    </location>
</feature>
<dbReference type="GeneID" id="57365082"/>
<organism evidence="2 3">
    <name type="scientific">Pediococcus acidilactici</name>
    <dbReference type="NCBI Taxonomy" id="1254"/>
    <lineage>
        <taxon>Bacteria</taxon>
        <taxon>Bacillati</taxon>
        <taxon>Bacillota</taxon>
        <taxon>Bacilli</taxon>
        <taxon>Lactobacillales</taxon>
        <taxon>Lactobacillaceae</taxon>
        <taxon>Pediococcus</taxon>
        <taxon>Pediococcus acidilactici group</taxon>
    </lineage>
</organism>
<feature type="transmembrane region" description="Helical" evidence="1">
    <location>
        <begin position="160"/>
        <end position="186"/>
    </location>
</feature>
<gene>
    <name evidence="2" type="ORF">R0G89_06425</name>
</gene>
<dbReference type="EMBL" id="JAWJAV010000003">
    <property type="protein sequence ID" value="MDV2621368.1"/>
    <property type="molecule type" value="Genomic_DNA"/>
</dbReference>
<sequence>MSEKGWRITANIAGILSLVAVFLFMFRMLVGKIDFWTILFFSLIVVGAVAYALIHMILKIRRLTPSKESVTEQVSETREFVGLFMSILVVFACAIGFSFFSKTAAGEAAGTILFGATLITIVAKIYDIWRLTNAKTQGRQMVGHDPIWPLSQAEKIGCGLFLIGILGMWLWAPLLAISYAGLLIFLIKPIRHRVEGRWLDVLLMTINLVMVLLSTLLVVFK</sequence>
<keyword evidence="1" id="KW-1133">Transmembrane helix</keyword>
<dbReference type="AlphaFoldDB" id="A0AAN5YB33"/>